<feature type="compositionally biased region" description="Basic and acidic residues" evidence="2">
    <location>
        <begin position="78"/>
        <end position="87"/>
    </location>
</feature>
<name>A0ABQ5S5C2_9CHLO</name>
<feature type="compositionally biased region" description="Basic and acidic residues" evidence="2">
    <location>
        <begin position="499"/>
        <end position="509"/>
    </location>
</feature>
<feature type="compositionally biased region" description="Acidic residues" evidence="2">
    <location>
        <begin position="191"/>
        <end position="200"/>
    </location>
</feature>
<feature type="region of interest" description="Disordered" evidence="2">
    <location>
        <begin position="302"/>
        <end position="536"/>
    </location>
</feature>
<evidence type="ECO:0000313" key="4">
    <source>
        <dbReference type="EMBL" id="GLI65082.1"/>
    </source>
</evidence>
<evidence type="ECO:0000313" key="5">
    <source>
        <dbReference type="Proteomes" id="UP001165090"/>
    </source>
</evidence>
<dbReference type="InterPro" id="IPR036910">
    <property type="entry name" value="HMG_box_dom_sf"/>
</dbReference>
<feature type="compositionally biased region" description="Acidic residues" evidence="2">
    <location>
        <begin position="315"/>
        <end position="327"/>
    </location>
</feature>
<sequence>MVKPRSKSKAATLKESVQDTPYAVLTERDDRAATKQPSKLSAKAFFGKDVPHPEPQKALMPLNWAAGTSWKRGGAAPDGKKQQRSKDSSAGPQPCRGPVDFMVEETVQTALQAEPDLAANGEELRRMRAALRTEYTDRWAVMTAAERRAYNDQAAADKERFRTEMKAWREANKLNGKGGKKKADDVADGEKGDDDVANGEDDGRNAGVAEEEEAGMEKAATPKEKRANRKKTTKAPADVDNDAGAVQDAHGPVGGSDAGVRAKSTRLKKATSKAEALAGGSKAVKVSRAPLRWAERQRKELLGEGMEMDVKANDDADDNSGAVEEEPITVGGKRRAASGRQAAITSKKMMKGDAAPATAAVNEEPVDAQKKPGVAKRNPTKVEKAGRASTKMEAKQRRKKEEEDEDVDSEEGDVPEDSEEEEDADEGGDDEEEDVMVPTSDVDDEEPVLPTKMKQQQPKLTATKKAAARTAKASARPKKAAAVSKVVPSKKVPAAKVRHLGEGDVKDPWQIESETEEQVMEAAAVPRRRGRPSKTAVAAAAEAAAARDAAMDRKAGTKGKAKDAAVVKEVNPVSTKRPREAEAHDDADPAPKRGRRAPKEAAAPILPVDPEPFKPVTAPAAPVNAGGGKSASLKRKGRSTATRAAKATAATDEDRDAADADAAAEKDEINEHPSPKLQQQQALAGKGDKRSRPAKRAATAVEIKDPTAVQKDGKDNHKEEGGEEEEEEAPSVKVKKGRGGKGKAGNQDGPKVGRPRRKGQVKQGVYNNVM</sequence>
<evidence type="ECO:0000259" key="3">
    <source>
        <dbReference type="PROSITE" id="PS50118"/>
    </source>
</evidence>
<feature type="domain" description="HMG box" evidence="3">
    <location>
        <begin position="91"/>
        <end position="169"/>
    </location>
</feature>
<keyword evidence="5" id="KW-1185">Reference proteome</keyword>
<evidence type="ECO:0000256" key="1">
    <source>
        <dbReference type="PROSITE-ProRule" id="PRU00267"/>
    </source>
</evidence>
<feature type="compositionally biased region" description="Basic and acidic residues" evidence="2">
    <location>
        <begin position="181"/>
        <end position="190"/>
    </location>
</feature>
<organism evidence="4 5">
    <name type="scientific">Volvox africanus</name>
    <dbReference type="NCBI Taxonomy" id="51714"/>
    <lineage>
        <taxon>Eukaryota</taxon>
        <taxon>Viridiplantae</taxon>
        <taxon>Chlorophyta</taxon>
        <taxon>core chlorophytes</taxon>
        <taxon>Chlorophyceae</taxon>
        <taxon>CS clade</taxon>
        <taxon>Chlamydomonadales</taxon>
        <taxon>Volvocaceae</taxon>
        <taxon>Volvox</taxon>
    </lineage>
</organism>
<feature type="DNA-binding region" description="HMG box" evidence="1">
    <location>
        <begin position="91"/>
        <end position="169"/>
    </location>
</feature>
<proteinExistence type="predicted"/>
<dbReference type="InterPro" id="IPR009071">
    <property type="entry name" value="HMG_box_dom"/>
</dbReference>
<feature type="region of interest" description="Disordered" evidence="2">
    <location>
        <begin position="169"/>
        <end position="286"/>
    </location>
</feature>
<feature type="compositionally biased region" description="Basic and acidic residues" evidence="2">
    <location>
        <begin position="549"/>
        <end position="566"/>
    </location>
</feature>
<dbReference type="EMBL" id="BSDZ01000022">
    <property type="protein sequence ID" value="GLI65082.1"/>
    <property type="molecule type" value="Genomic_DNA"/>
</dbReference>
<dbReference type="Proteomes" id="UP001165090">
    <property type="component" value="Unassembled WGS sequence"/>
</dbReference>
<feature type="compositionally biased region" description="Low complexity" evidence="2">
    <location>
        <begin position="461"/>
        <end position="495"/>
    </location>
</feature>
<feature type="region of interest" description="Disordered" evidence="2">
    <location>
        <begin position="549"/>
        <end position="770"/>
    </location>
</feature>
<feature type="region of interest" description="Disordered" evidence="2">
    <location>
        <begin position="1"/>
        <end position="98"/>
    </location>
</feature>
<comment type="caution">
    <text evidence="4">The sequence shown here is derived from an EMBL/GenBank/DDBJ whole genome shotgun (WGS) entry which is preliminary data.</text>
</comment>
<dbReference type="SUPFAM" id="SSF47095">
    <property type="entry name" value="HMG-box"/>
    <property type="match status" value="1"/>
</dbReference>
<gene>
    <name evidence="4" type="ORF">VaNZ11_008518</name>
</gene>
<feature type="compositionally biased region" description="Low complexity" evidence="2">
    <location>
        <begin position="640"/>
        <end position="650"/>
    </location>
</feature>
<feature type="compositionally biased region" description="Basic and acidic residues" evidence="2">
    <location>
        <begin position="577"/>
        <end position="591"/>
    </location>
</feature>
<feature type="compositionally biased region" description="Basic and acidic residues" evidence="2">
    <location>
        <begin position="711"/>
        <end position="720"/>
    </location>
</feature>
<reference evidence="4 5" key="1">
    <citation type="journal article" date="2023" name="IScience">
        <title>Expanded male sex-determining region conserved during the evolution of homothallism in the green alga Volvox.</title>
        <authorList>
            <person name="Yamamoto K."/>
            <person name="Matsuzaki R."/>
            <person name="Mahakham W."/>
            <person name="Heman W."/>
            <person name="Sekimoto H."/>
            <person name="Kawachi M."/>
            <person name="Minakuchi Y."/>
            <person name="Toyoda A."/>
            <person name="Nozaki H."/>
        </authorList>
    </citation>
    <scope>NUCLEOTIDE SEQUENCE [LARGE SCALE GENOMIC DNA]</scope>
    <source>
        <strain evidence="4 5">NIES-4468</strain>
    </source>
</reference>
<feature type="compositionally biased region" description="Basic and acidic residues" evidence="2">
    <location>
        <begin position="380"/>
        <end position="401"/>
    </location>
</feature>
<feature type="compositionally biased region" description="Basic and acidic residues" evidence="2">
    <location>
        <begin position="302"/>
        <end position="314"/>
    </location>
</feature>
<feature type="compositionally biased region" description="Acidic residues" evidence="2">
    <location>
        <begin position="402"/>
        <end position="447"/>
    </location>
</feature>
<keyword evidence="1" id="KW-0539">Nucleus</keyword>
<feature type="compositionally biased region" description="Basic and acidic residues" evidence="2">
    <location>
        <begin position="663"/>
        <end position="674"/>
    </location>
</feature>
<dbReference type="Gene3D" id="1.10.30.10">
    <property type="entry name" value="High mobility group box domain"/>
    <property type="match status" value="1"/>
</dbReference>
<protein>
    <recommendedName>
        <fullName evidence="3">HMG box domain-containing protein</fullName>
    </recommendedName>
</protein>
<accession>A0ABQ5S5C2</accession>
<dbReference type="PROSITE" id="PS50118">
    <property type="entry name" value="HMG_BOX_2"/>
    <property type="match status" value="1"/>
</dbReference>
<keyword evidence="1" id="KW-0238">DNA-binding</keyword>
<evidence type="ECO:0000256" key="2">
    <source>
        <dbReference type="SAM" id="MobiDB-lite"/>
    </source>
</evidence>